<dbReference type="PRINTS" id="PR00081">
    <property type="entry name" value="GDHRDH"/>
</dbReference>
<evidence type="ECO:0000313" key="1">
    <source>
        <dbReference type="EMBL" id="EAT11346.1"/>
    </source>
</evidence>
<dbReference type="SUPFAM" id="SSF51735">
    <property type="entry name" value="NAD(P)-binding Rossmann-fold domains"/>
    <property type="match status" value="1"/>
</dbReference>
<protein>
    <submittedName>
        <fullName evidence="1">Oxidoreductase, short-chain dehydrogenase/reductase family protein</fullName>
    </submittedName>
</protein>
<dbReference type="InterPro" id="IPR002347">
    <property type="entry name" value="SDR_fam"/>
</dbReference>
<dbReference type="RefSeq" id="WP_007018603.1">
    <property type="nucleotide sequence ID" value="NZ_CH724117.1"/>
</dbReference>
<dbReference type="Proteomes" id="UP000004263">
    <property type="component" value="Unassembled WGS sequence"/>
</dbReference>
<dbReference type="InterPro" id="IPR036291">
    <property type="entry name" value="NAD(P)-bd_dom_sf"/>
</dbReference>
<organism evidence="1 2">
    <name type="scientific">Bermanella marisrubri</name>
    <dbReference type="NCBI Taxonomy" id="207949"/>
    <lineage>
        <taxon>Bacteria</taxon>
        <taxon>Pseudomonadati</taxon>
        <taxon>Pseudomonadota</taxon>
        <taxon>Gammaproteobacteria</taxon>
        <taxon>Oceanospirillales</taxon>
        <taxon>Oceanospirillaceae</taxon>
        <taxon>Bermanella</taxon>
    </lineage>
</organism>
<dbReference type="GO" id="GO:0016491">
    <property type="term" value="F:oxidoreductase activity"/>
    <property type="evidence" value="ECO:0007669"/>
    <property type="project" value="TreeGrafter"/>
</dbReference>
<dbReference type="AlphaFoldDB" id="Q1MZC0"/>
<reference evidence="1 2" key="1">
    <citation type="submission" date="2006-03" db="EMBL/GenBank/DDBJ databases">
        <authorList>
            <person name="Pinhassi J."/>
            <person name="Pedros-Alio C."/>
            <person name="Ferriera S."/>
            <person name="Johnson J."/>
            <person name="Kravitz S."/>
            <person name="Halpern A."/>
            <person name="Remington K."/>
            <person name="Beeson K."/>
            <person name="Tran B."/>
            <person name="Rogers Y.-H."/>
            <person name="Friedman R."/>
            <person name="Venter J.C."/>
        </authorList>
    </citation>
    <scope>NUCLEOTIDE SEQUENCE [LARGE SCALE GENOMIC DNA]</scope>
    <source>
        <strain evidence="1 2">RED65</strain>
    </source>
</reference>
<gene>
    <name evidence="1" type="ORF">RED65_13002</name>
</gene>
<sequence length="238" mass="26826">MTNLIIGASSEIAQSITRQLLSSGEVVHGISQHPQPAQVPHDQNLHWWICHYGESHIEQLVESLQETITEPISRVVICNGQLHGDGLVVEKRLQDLQESSFHQIINSNALVPLLWLRALLPWLSKQECKIAVFSARVGSIEDNKLGGWYSYRASKAALNMLLKTAAIEYSRRAKKIKLMAFHPGTTDTPLSKPFQANVAESKLFEPEFVAKRLLEIMESLHIDGELSYLDWAGEPIRW</sequence>
<comment type="caution">
    <text evidence="1">The sequence shown here is derived from an EMBL/GenBank/DDBJ whole genome shotgun (WGS) entry which is preliminary data.</text>
</comment>
<dbReference type="PANTHER" id="PTHR43544">
    <property type="entry name" value="SHORT-CHAIN DEHYDROGENASE/REDUCTASE"/>
    <property type="match status" value="1"/>
</dbReference>
<evidence type="ECO:0000313" key="2">
    <source>
        <dbReference type="Proteomes" id="UP000004263"/>
    </source>
</evidence>
<dbReference type="OrthoDB" id="9785826at2"/>
<dbReference type="STRING" id="207949.RED65_13002"/>
<keyword evidence="2" id="KW-1185">Reference proteome</keyword>
<dbReference type="Gene3D" id="3.40.50.720">
    <property type="entry name" value="NAD(P)-binding Rossmann-like Domain"/>
    <property type="match status" value="1"/>
</dbReference>
<dbReference type="EMBL" id="AAQH01000019">
    <property type="protein sequence ID" value="EAT11346.1"/>
    <property type="molecule type" value="Genomic_DNA"/>
</dbReference>
<dbReference type="PANTHER" id="PTHR43544:SF12">
    <property type="entry name" value="NAD(P)-BINDING ROSSMANN-FOLD SUPERFAMILY PROTEIN"/>
    <property type="match status" value="1"/>
</dbReference>
<name>Q1MZC0_9GAMM</name>
<dbReference type="Pfam" id="PF00106">
    <property type="entry name" value="adh_short"/>
    <property type="match status" value="1"/>
</dbReference>
<dbReference type="HOGENOM" id="CLU_010194_9_7_6"/>
<accession>Q1MZC0</accession>
<dbReference type="InterPro" id="IPR051468">
    <property type="entry name" value="Fungal_SecMetab_SDRs"/>
</dbReference>
<proteinExistence type="predicted"/>
<dbReference type="GO" id="GO:0005737">
    <property type="term" value="C:cytoplasm"/>
    <property type="evidence" value="ECO:0007669"/>
    <property type="project" value="TreeGrafter"/>
</dbReference>